<feature type="transmembrane region" description="Helical" evidence="6">
    <location>
        <begin position="128"/>
        <end position="148"/>
    </location>
</feature>
<comment type="caution">
    <text evidence="7">The sequence shown here is derived from an EMBL/GenBank/DDBJ whole genome shotgun (WGS) entry which is preliminary data.</text>
</comment>
<evidence type="ECO:0000256" key="5">
    <source>
        <dbReference type="ARBA" id="ARBA00023136"/>
    </source>
</evidence>
<reference evidence="7 8" key="1">
    <citation type="submission" date="2021-05" db="EMBL/GenBank/DDBJ databases">
        <title>The draft genome of Geobacter chapellei DSM 13688.</title>
        <authorList>
            <person name="Xu Z."/>
            <person name="Masuda Y."/>
            <person name="Itoh H."/>
            <person name="Senoo K."/>
        </authorList>
    </citation>
    <scope>NUCLEOTIDE SEQUENCE [LARGE SCALE GENOMIC DNA]</scope>
    <source>
        <strain evidence="7 8">DSM 13688</strain>
    </source>
</reference>
<evidence type="ECO:0000313" key="8">
    <source>
        <dbReference type="Proteomes" id="UP000784128"/>
    </source>
</evidence>
<proteinExistence type="inferred from homology"/>
<dbReference type="Pfam" id="PF03741">
    <property type="entry name" value="TerC"/>
    <property type="match status" value="1"/>
</dbReference>
<dbReference type="InterPro" id="IPR022369">
    <property type="entry name" value="Integral_membrane_TerC_rswitch"/>
</dbReference>
<evidence type="ECO:0000256" key="2">
    <source>
        <dbReference type="ARBA" id="ARBA00007511"/>
    </source>
</evidence>
<dbReference type="NCBIfam" id="TIGR03718">
    <property type="entry name" value="R_switched_Alx"/>
    <property type="match status" value="1"/>
</dbReference>
<keyword evidence="4 6" id="KW-1133">Transmembrane helix</keyword>
<dbReference type="RefSeq" id="WP_214299441.1">
    <property type="nucleotide sequence ID" value="NZ_JAHDYS010000010.1"/>
</dbReference>
<evidence type="ECO:0000256" key="1">
    <source>
        <dbReference type="ARBA" id="ARBA00004141"/>
    </source>
</evidence>
<dbReference type="PANTHER" id="PTHR30238">
    <property type="entry name" value="MEMBRANE BOUND PREDICTED REDOX MODULATOR"/>
    <property type="match status" value="1"/>
</dbReference>
<evidence type="ECO:0000256" key="4">
    <source>
        <dbReference type="ARBA" id="ARBA00022989"/>
    </source>
</evidence>
<protein>
    <submittedName>
        <fullName evidence="7">TerC family protein</fullName>
    </submittedName>
</protein>
<accession>A0ABS5U9V9</accession>
<dbReference type="PANTHER" id="PTHR30238:SF0">
    <property type="entry name" value="THYLAKOID MEMBRANE PROTEIN TERC, CHLOROPLASTIC"/>
    <property type="match status" value="1"/>
</dbReference>
<keyword evidence="8" id="KW-1185">Reference proteome</keyword>
<dbReference type="Proteomes" id="UP000784128">
    <property type="component" value="Unassembled WGS sequence"/>
</dbReference>
<comment type="subcellular location">
    <subcellularLocation>
        <location evidence="1">Membrane</location>
        <topology evidence="1">Multi-pass membrane protein</topology>
    </subcellularLocation>
</comment>
<feature type="transmembrane region" description="Helical" evidence="6">
    <location>
        <begin position="102"/>
        <end position="122"/>
    </location>
</feature>
<comment type="similarity">
    <text evidence="2">Belongs to the TerC family.</text>
</comment>
<gene>
    <name evidence="7" type="ORF">KJB30_11700</name>
</gene>
<feature type="transmembrane region" description="Helical" evidence="6">
    <location>
        <begin position="250"/>
        <end position="271"/>
    </location>
</feature>
<evidence type="ECO:0000313" key="7">
    <source>
        <dbReference type="EMBL" id="MBT1072454.1"/>
    </source>
</evidence>
<dbReference type="InterPro" id="IPR005496">
    <property type="entry name" value="Integral_membrane_TerC"/>
</dbReference>
<feature type="transmembrane region" description="Helical" evidence="6">
    <location>
        <begin position="6"/>
        <end position="25"/>
    </location>
</feature>
<organism evidence="7 8">
    <name type="scientific">Pelotalea chapellei</name>
    <dbReference type="NCBI Taxonomy" id="44671"/>
    <lineage>
        <taxon>Bacteria</taxon>
        <taxon>Pseudomonadati</taxon>
        <taxon>Thermodesulfobacteriota</taxon>
        <taxon>Desulfuromonadia</taxon>
        <taxon>Geobacterales</taxon>
        <taxon>Geobacteraceae</taxon>
        <taxon>Pelotalea</taxon>
    </lineage>
</organism>
<evidence type="ECO:0000256" key="6">
    <source>
        <dbReference type="SAM" id="Phobius"/>
    </source>
</evidence>
<feature type="transmembrane region" description="Helical" evidence="6">
    <location>
        <begin position="277"/>
        <end position="300"/>
    </location>
</feature>
<feature type="transmembrane region" description="Helical" evidence="6">
    <location>
        <begin position="78"/>
        <end position="95"/>
    </location>
</feature>
<keyword evidence="5 6" id="KW-0472">Membrane</keyword>
<name>A0ABS5U9V9_9BACT</name>
<sequence>MTDRAFMWMAFNILILIMLFIDLGLNRKSHEVSYKEALTWTGIWISLAMLFNGGIYYYMGKTKALEFFTGYVIEKSLSVDNLFVFIMIFSYFSISKKNQPQILKWGIIGALVMRAIFIFVGIELLNAFHWMIYIFGGILIFTGIKMAFGGEDKVEPEKNLLVQLVRKFIPITKRNSGDRFFISRCGKRAATPLFLTLVMVESSDVIFALDSIPAVFAVTRDPFIVYTSNVFTIMGLRALYFLLANVMGMFAYLKIGISFILAFVGVKMLLAETRFEIPVHFSLGVIFGVLTISIISSILIGNRHKTRVH</sequence>
<keyword evidence="3 6" id="KW-0812">Transmembrane</keyword>
<evidence type="ECO:0000256" key="3">
    <source>
        <dbReference type="ARBA" id="ARBA00022692"/>
    </source>
</evidence>
<feature type="transmembrane region" description="Helical" evidence="6">
    <location>
        <begin position="37"/>
        <end position="58"/>
    </location>
</feature>
<dbReference type="EMBL" id="JAHDYS010000010">
    <property type="protein sequence ID" value="MBT1072454.1"/>
    <property type="molecule type" value="Genomic_DNA"/>
</dbReference>